<proteinExistence type="predicted"/>
<dbReference type="RefSeq" id="WP_022528986.1">
    <property type="nucleotide sequence ID" value="NZ_KI271585.1"/>
</dbReference>
<dbReference type="GO" id="GO:0005524">
    <property type="term" value="F:ATP binding"/>
    <property type="evidence" value="ECO:0007669"/>
    <property type="project" value="UniProtKB-KW"/>
</dbReference>
<evidence type="ECO:0000256" key="5">
    <source>
        <dbReference type="ARBA" id="ARBA00034531"/>
    </source>
</evidence>
<dbReference type="InterPro" id="IPR036597">
    <property type="entry name" value="Fido-like_dom_sf"/>
</dbReference>
<comment type="catalytic activity">
    <reaction evidence="7">
        <text>L-tyrosyl-[protein] + ATP = O-(5'-adenylyl)-L-tyrosyl-[protein] + diphosphate</text>
        <dbReference type="Rhea" id="RHEA:54288"/>
        <dbReference type="Rhea" id="RHEA-COMP:10136"/>
        <dbReference type="Rhea" id="RHEA-COMP:13846"/>
        <dbReference type="ChEBI" id="CHEBI:30616"/>
        <dbReference type="ChEBI" id="CHEBI:33019"/>
        <dbReference type="ChEBI" id="CHEBI:46858"/>
        <dbReference type="ChEBI" id="CHEBI:83624"/>
        <dbReference type="EC" id="2.7.7.108"/>
    </reaction>
</comment>
<gene>
    <name evidence="9" type="ORF">L248_2320</name>
</gene>
<evidence type="ECO:0000256" key="3">
    <source>
        <dbReference type="ARBA" id="ARBA00022741"/>
    </source>
</evidence>
<keyword evidence="4" id="KW-0067">ATP-binding</keyword>
<dbReference type="OrthoDB" id="9813719at2"/>
<evidence type="ECO:0000313" key="10">
    <source>
        <dbReference type="Proteomes" id="UP000030647"/>
    </source>
</evidence>
<dbReference type="AlphaFoldDB" id="U4TN30"/>
<dbReference type="HOGENOM" id="CLU_080158_2_0_9"/>
<dbReference type="EC" id="2.7.7.108" evidence="5"/>
<dbReference type="GO" id="GO:0070733">
    <property type="term" value="F:AMPylase activity"/>
    <property type="evidence" value="ECO:0007669"/>
    <property type="project" value="UniProtKB-EC"/>
</dbReference>
<evidence type="ECO:0000256" key="1">
    <source>
        <dbReference type="ARBA" id="ARBA00022679"/>
    </source>
</evidence>
<dbReference type="Proteomes" id="UP000030647">
    <property type="component" value="Unassembled WGS sequence"/>
</dbReference>
<evidence type="ECO:0000256" key="4">
    <source>
        <dbReference type="ARBA" id="ARBA00022840"/>
    </source>
</evidence>
<keyword evidence="3" id="KW-0547">Nucleotide-binding</keyword>
<dbReference type="EMBL" id="KI271585">
    <property type="protein sequence ID" value="ERL65634.1"/>
    <property type="molecule type" value="Genomic_DNA"/>
</dbReference>
<keyword evidence="10" id="KW-1185">Reference proteome</keyword>
<accession>U4TN30</accession>
<reference evidence="10" key="1">
    <citation type="journal article" date="2013" name="Genome Announc.">
        <title>Whole-Genome Sequencing of Lactobacillus shenzhenensis Strain LY-73T.</title>
        <authorList>
            <person name="Lin Z."/>
            <person name="Liu Z."/>
            <person name="Yang R."/>
            <person name="Zou Y."/>
            <person name="Wan D."/>
            <person name="Chen J."/>
            <person name="Guo M."/>
            <person name="Zhao J."/>
            <person name="Fang C."/>
            <person name="Yang R."/>
            <person name="Liu F."/>
        </authorList>
    </citation>
    <scope>NUCLEOTIDE SEQUENCE [LARGE SCALE GENOMIC DNA]</scope>
    <source>
        <strain evidence="10">LY-73</strain>
    </source>
</reference>
<keyword evidence="1" id="KW-0808">Transferase</keyword>
<evidence type="ECO:0000256" key="6">
    <source>
        <dbReference type="ARBA" id="ARBA00047939"/>
    </source>
</evidence>
<evidence type="ECO:0000259" key="8">
    <source>
        <dbReference type="PROSITE" id="PS51459"/>
    </source>
</evidence>
<dbReference type="GO" id="GO:0051302">
    <property type="term" value="P:regulation of cell division"/>
    <property type="evidence" value="ECO:0007669"/>
    <property type="project" value="TreeGrafter"/>
</dbReference>
<name>U4TN30_9LACO</name>
<dbReference type="eggNOG" id="COG2184">
    <property type="taxonomic scope" value="Bacteria"/>
</dbReference>
<dbReference type="SUPFAM" id="SSF140931">
    <property type="entry name" value="Fic-like"/>
    <property type="match status" value="1"/>
</dbReference>
<evidence type="ECO:0000256" key="7">
    <source>
        <dbReference type="ARBA" id="ARBA00048696"/>
    </source>
</evidence>
<comment type="catalytic activity">
    <reaction evidence="6">
        <text>L-threonyl-[protein] + ATP = 3-O-(5'-adenylyl)-L-threonyl-[protein] + diphosphate</text>
        <dbReference type="Rhea" id="RHEA:54292"/>
        <dbReference type="Rhea" id="RHEA-COMP:11060"/>
        <dbReference type="Rhea" id="RHEA-COMP:13847"/>
        <dbReference type="ChEBI" id="CHEBI:30013"/>
        <dbReference type="ChEBI" id="CHEBI:30616"/>
        <dbReference type="ChEBI" id="CHEBI:33019"/>
        <dbReference type="ChEBI" id="CHEBI:138113"/>
        <dbReference type="EC" id="2.7.7.108"/>
    </reaction>
</comment>
<dbReference type="Gene3D" id="1.10.3290.10">
    <property type="entry name" value="Fido-like domain"/>
    <property type="match status" value="1"/>
</dbReference>
<sequence length="199" mass="22895">MTVWEDYLQPNGTLRNKLSIEDAHVLQQAEYRITLMRQVYLSNHQYRLPSGKRLTGATFDDVLAIHHFLFADVYDWAGQLREVNMNKGGDDFFPFQRFAMGIADLNEKLSAYTAVPPERRAVREVLGEIISEQNFLHPFREGNGRTQRTFAKLLAYQKGFAIDLDGMSEAYQKYMAASIADDITAMQQVFVHFVQPLTH</sequence>
<dbReference type="PANTHER" id="PTHR39560">
    <property type="entry name" value="PROTEIN ADENYLYLTRANSFERASE FIC-RELATED"/>
    <property type="match status" value="1"/>
</dbReference>
<evidence type="ECO:0000313" key="9">
    <source>
        <dbReference type="EMBL" id="ERL65634.1"/>
    </source>
</evidence>
<dbReference type="STRING" id="1231336.L248_2320"/>
<dbReference type="PROSITE" id="PS51459">
    <property type="entry name" value="FIDO"/>
    <property type="match status" value="1"/>
</dbReference>
<dbReference type="InterPro" id="IPR003812">
    <property type="entry name" value="Fido"/>
</dbReference>
<dbReference type="PANTHER" id="PTHR39560:SF1">
    <property type="entry name" value="PROTEIN ADENYLYLTRANSFERASE FIC-RELATED"/>
    <property type="match status" value="1"/>
</dbReference>
<dbReference type="Pfam" id="PF02661">
    <property type="entry name" value="Fic"/>
    <property type="match status" value="1"/>
</dbReference>
<protein>
    <recommendedName>
        <fullName evidence="5">protein adenylyltransferase</fullName>
        <ecNumber evidence="5">2.7.7.108</ecNumber>
    </recommendedName>
</protein>
<evidence type="ECO:0000256" key="2">
    <source>
        <dbReference type="ARBA" id="ARBA00022695"/>
    </source>
</evidence>
<organism evidence="9 10">
    <name type="scientific">Schleiferilactobacillus shenzhenensis LY-73</name>
    <dbReference type="NCBI Taxonomy" id="1231336"/>
    <lineage>
        <taxon>Bacteria</taxon>
        <taxon>Bacillati</taxon>
        <taxon>Bacillota</taxon>
        <taxon>Bacilli</taxon>
        <taxon>Lactobacillales</taxon>
        <taxon>Lactobacillaceae</taxon>
        <taxon>Schleiferilactobacillus</taxon>
    </lineage>
</organism>
<keyword evidence="2" id="KW-0548">Nucleotidyltransferase</keyword>
<feature type="domain" description="Fido" evidence="8">
    <location>
        <begin position="57"/>
        <end position="196"/>
    </location>
</feature>